<name>A0A5C1E7P3_9RHOO</name>
<dbReference type="PIRSF" id="PIRSF000005">
    <property type="entry name" value="Cytochrome_c4"/>
    <property type="match status" value="1"/>
</dbReference>
<dbReference type="PROSITE" id="PS51007">
    <property type="entry name" value="CYTC"/>
    <property type="match status" value="2"/>
</dbReference>
<gene>
    <name evidence="11" type="ORF">OTERR_11580</name>
</gene>
<keyword evidence="6" id="KW-0249">Electron transport</keyword>
<keyword evidence="2" id="KW-0813">Transport</keyword>
<dbReference type="PANTHER" id="PTHR33751:SF9">
    <property type="entry name" value="CYTOCHROME C4"/>
    <property type="match status" value="1"/>
</dbReference>
<keyword evidence="7 9" id="KW-0408">Iron</keyword>
<proteinExistence type="predicted"/>
<evidence type="ECO:0000256" key="3">
    <source>
        <dbReference type="ARBA" id="ARBA00022617"/>
    </source>
</evidence>
<feature type="binding site" description="covalent" evidence="8">
    <location>
        <position position="46"/>
    </location>
    <ligand>
        <name>heme c</name>
        <dbReference type="ChEBI" id="CHEBI:61717"/>
        <label>1</label>
    </ligand>
</feature>
<dbReference type="Pfam" id="PF00034">
    <property type="entry name" value="Cytochrom_C"/>
    <property type="match status" value="2"/>
</dbReference>
<feature type="binding site" description="covalent" evidence="8">
    <location>
        <position position="144"/>
    </location>
    <ligand>
        <name>heme c</name>
        <dbReference type="ChEBI" id="CHEBI:61717"/>
        <label>2</label>
    </ligand>
</feature>
<dbReference type="GO" id="GO:0020037">
    <property type="term" value="F:heme binding"/>
    <property type="evidence" value="ECO:0007669"/>
    <property type="project" value="InterPro"/>
</dbReference>
<feature type="binding site" description="axial binding residue" evidence="9">
    <location>
        <position position="148"/>
    </location>
    <ligand>
        <name>heme c</name>
        <dbReference type="ChEBI" id="CHEBI:61717"/>
        <label>2</label>
    </ligand>
    <ligandPart>
        <name>Fe</name>
        <dbReference type="ChEBI" id="CHEBI:18248"/>
    </ligandPart>
</feature>
<evidence type="ECO:0000256" key="8">
    <source>
        <dbReference type="PIRSR" id="PIRSR000005-1"/>
    </source>
</evidence>
<dbReference type="InterPro" id="IPR036909">
    <property type="entry name" value="Cyt_c-like_dom_sf"/>
</dbReference>
<reference evidence="11 12" key="1">
    <citation type="submission" date="2017-07" db="EMBL/GenBank/DDBJ databases">
        <title>Complete genome sequence of Oryzomicrobium terrae TPP412.</title>
        <authorList>
            <person name="Chiu L.-W."/>
            <person name="Lo K.-J."/>
            <person name="Tsai Y.-M."/>
            <person name="Lin S.-S."/>
            <person name="Kuo C.-H."/>
            <person name="Liu C.-T."/>
        </authorList>
    </citation>
    <scope>NUCLEOTIDE SEQUENCE [LARGE SCALE GENOMIC DNA]</scope>
    <source>
        <strain evidence="11 12">TPP412</strain>
    </source>
</reference>
<dbReference type="InterPro" id="IPR024167">
    <property type="entry name" value="Cytochrome_c4-like"/>
</dbReference>
<dbReference type="InterPro" id="IPR050597">
    <property type="entry name" value="Cytochrome_c_Oxidase_Subunit"/>
</dbReference>
<feature type="binding site" description="axial binding residue" evidence="9">
    <location>
        <position position="188"/>
    </location>
    <ligand>
        <name>heme c</name>
        <dbReference type="ChEBI" id="CHEBI:61717"/>
        <label>2</label>
    </ligand>
    <ligandPart>
        <name>Fe</name>
        <dbReference type="ChEBI" id="CHEBI:18248"/>
    </ligandPart>
</feature>
<evidence type="ECO:0000256" key="6">
    <source>
        <dbReference type="ARBA" id="ARBA00022982"/>
    </source>
</evidence>
<dbReference type="InterPro" id="IPR009056">
    <property type="entry name" value="Cyt_c-like_dom"/>
</dbReference>
<evidence type="ECO:0000313" key="12">
    <source>
        <dbReference type="Proteomes" id="UP000323671"/>
    </source>
</evidence>
<evidence type="ECO:0000256" key="4">
    <source>
        <dbReference type="ARBA" id="ARBA00022723"/>
    </source>
</evidence>
<feature type="binding site" description="covalent" evidence="8">
    <location>
        <position position="43"/>
    </location>
    <ligand>
        <name>heme c</name>
        <dbReference type="ChEBI" id="CHEBI:61717"/>
        <label>1</label>
    </ligand>
</feature>
<dbReference type="AlphaFoldDB" id="A0A5C1E7P3"/>
<keyword evidence="3 8" id="KW-0349">Heme</keyword>
<evidence type="ECO:0000313" key="11">
    <source>
        <dbReference type="EMBL" id="QEL64634.1"/>
    </source>
</evidence>
<feature type="domain" description="Cytochrome c" evidence="10">
    <location>
        <begin position="29"/>
        <end position="113"/>
    </location>
</feature>
<evidence type="ECO:0000256" key="5">
    <source>
        <dbReference type="ARBA" id="ARBA00022764"/>
    </source>
</evidence>
<evidence type="ECO:0000256" key="7">
    <source>
        <dbReference type="ARBA" id="ARBA00023004"/>
    </source>
</evidence>
<evidence type="ECO:0000256" key="9">
    <source>
        <dbReference type="PIRSR" id="PIRSR000005-2"/>
    </source>
</evidence>
<keyword evidence="4 9" id="KW-0479">Metal-binding</keyword>
<dbReference type="GO" id="GO:0042597">
    <property type="term" value="C:periplasmic space"/>
    <property type="evidence" value="ECO:0007669"/>
    <property type="project" value="UniProtKB-SubCell"/>
</dbReference>
<dbReference type="Gene3D" id="1.10.760.10">
    <property type="entry name" value="Cytochrome c-like domain"/>
    <property type="match status" value="2"/>
</dbReference>
<organism evidence="11 12">
    <name type="scientific">Oryzomicrobium terrae</name>
    <dbReference type="NCBI Taxonomy" id="1735038"/>
    <lineage>
        <taxon>Bacteria</taxon>
        <taxon>Pseudomonadati</taxon>
        <taxon>Pseudomonadota</taxon>
        <taxon>Betaproteobacteria</taxon>
        <taxon>Rhodocyclales</taxon>
        <taxon>Rhodocyclaceae</taxon>
        <taxon>Oryzomicrobium</taxon>
    </lineage>
</organism>
<feature type="binding site" description="axial binding residue" evidence="9">
    <location>
        <position position="90"/>
    </location>
    <ligand>
        <name>heme c</name>
        <dbReference type="ChEBI" id="CHEBI:61717"/>
        <label>1</label>
    </ligand>
    <ligandPart>
        <name>Fe</name>
        <dbReference type="ChEBI" id="CHEBI:18248"/>
    </ligandPart>
</feature>
<feature type="domain" description="Cytochrome c" evidence="10">
    <location>
        <begin position="123"/>
        <end position="211"/>
    </location>
</feature>
<dbReference type="RefSeq" id="WP_149425126.1">
    <property type="nucleotide sequence ID" value="NZ_CP022579.1"/>
</dbReference>
<dbReference type="GO" id="GO:0009055">
    <property type="term" value="F:electron transfer activity"/>
    <property type="evidence" value="ECO:0007669"/>
    <property type="project" value="InterPro"/>
</dbReference>
<keyword evidence="12" id="KW-1185">Reference proteome</keyword>
<evidence type="ECO:0000256" key="1">
    <source>
        <dbReference type="ARBA" id="ARBA00004418"/>
    </source>
</evidence>
<comment type="subcellular location">
    <subcellularLocation>
        <location evidence="1">Periplasm</location>
    </subcellularLocation>
</comment>
<comment type="PTM">
    <text evidence="8">Binds 2 heme c groups covalently per subunit.</text>
</comment>
<evidence type="ECO:0000259" key="10">
    <source>
        <dbReference type="PROSITE" id="PS51007"/>
    </source>
</evidence>
<dbReference type="EMBL" id="CP022579">
    <property type="protein sequence ID" value="QEL64634.1"/>
    <property type="molecule type" value="Genomic_DNA"/>
</dbReference>
<dbReference type="Proteomes" id="UP000323671">
    <property type="component" value="Chromosome"/>
</dbReference>
<dbReference type="GO" id="GO:0005506">
    <property type="term" value="F:iron ion binding"/>
    <property type="evidence" value="ECO:0007669"/>
    <property type="project" value="InterPro"/>
</dbReference>
<accession>A0A5C1E7P3</accession>
<dbReference type="KEGG" id="otr:OTERR_11580"/>
<evidence type="ECO:0000256" key="2">
    <source>
        <dbReference type="ARBA" id="ARBA00022448"/>
    </source>
</evidence>
<keyword evidence="5" id="KW-0574">Periplasm</keyword>
<feature type="binding site" description="axial binding residue" evidence="9">
    <location>
        <position position="47"/>
    </location>
    <ligand>
        <name>heme c</name>
        <dbReference type="ChEBI" id="CHEBI:61717"/>
        <label>1</label>
    </ligand>
    <ligandPart>
        <name>Fe</name>
        <dbReference type="ChEBI" id="CHEBI:18248"/>
    </ligandPart>
</feature>
<dbReference type="SUPFAM" id="SSF46626">
    <property type="entry name" value="Cytochrome c"/>
    <property type="match status" value="2"/>
</dbReference>
<dbReference type="PANTHER" id="PTHR33751">
    <property type="entry name" value="CBB3-TYPE CYTOCHROME C OXIDASE SUBUNIT FIXP"/>
    <property type="match status" value="1"/>
</dbReference>
<protein>
    <recommendedName>
        <fullName evidence="10">Cytochrome c domain-containing protein</fullName>
    </recommendedName>
</protein>
<feature type="binding site" description="covalent" evidence="8">
    <location>
        <position position="147"/>
    </location>
    <ligand>
        <name>heme c</name>
        <dbReference type="ChEBI" id="CHEBI:61717"/>
        <label>2</label>
    </ligand>
</feature>
<sequence>MNALPALATAALLLTTGGCVNLERSRDLGNPNVPAATLAAQVCSNCHGLDGNARSPNFPSLAGQQKAYLEAQLRQFRSHNRLDPAGFEYMWGLSRKLTDAQIEGLADYFTGQRPRSPGPVASDLAQAGQRIFRDGLPDSNTPPCASCHGERGEGNATFPRLAYQHADYLYKQLMVFQRTDERPEGSVMKTVAHGLSAVDMRAVAAYLQAFPD</sequence>